<sequence length="72" mass="7080">MVTDGRELLGAVLIEGRLLGGVPLGEVPCGKLPLGTLPGGMVADGISSGAGIFTFGTVTSGSRKPEPTAKAT</sequence>
<evidence type="ECO:0000313" key="2">
    <source>
        <dbReference type="Proteomes" id="UP000217785"/>
    </source>
</evidence>
<dbReference type="Proteomes" id="UP000217785">
    <property type="component" value="Unassembled WGS sequence"/>
</dbReference>
<dbReference type="AlphaFoldDB" id="A0A292YM66"/>
<evidence type="ECO:0000313" key="1">
    <source>
        <dbReference type="EMBL" id="GAX89484.1"/>
    </source>
</evidence>
<protein>
    <submittedName>
        <fullName evidence="1">Uncharacterized protein</fullName>
    </submittedName>
</protein>
<accession>A0A292YM66</accession>
<reference evidence="2" key="1">
    <citation type="submission" date="2017-07" db="EMBL/GenBank/DDBJ databases">
        <title>Draft genome sequence of Effusibacillus lacus strain skLN1.</title>
        <authorList>
            <person name="Watanabe M."/>
            <person name="Kojima H."/>
            <person name="Fukui M."/>
        </authorList>
    </citation>
    <scope>NUCLEOTIDE SEQUENCE [LARGE SCALE GENOMIC DNA]</scope>
    <source>
        <strain evidence="2">skLN1</strain>
    </source>
</reference>
<dbReference type="EMBL" id="BDUF01000022">
    <property type="protein sequence ID" value="GAX89484.1"/>
    <property type="molecule type" value="Genomic_DNA"/>
</dbReference>
<name>A0A292YM66_9BACL</name>
<comment type="caution">
    <text evidence="1">The sequence shown here is derived from an EMBL/GenBank/DDBJ whole genome shotgun (WGS) entry which is preliminary data.</text>
</comment>
<keyword evidence="2" id="KW-1185">Reference proteome</keyword>
<organism evidence="1 2">
    <name type="scientific">Effusibacillus lacus</name>
    <dbReference type="NCBI Taxonomy" id="1348429"/>
    <lineage>
        <taxon>Bacteria</taxon>
        <taxon>Bacillati</taxon>
        <taxon>Bacillota</taxon>
        <taxon>Bacilli</taxon>
        <taxon>Bacillales</taxon>
        <taxon>Alicyclobacillaceae</taxon>
        <taxon>Effusibacillus</taxon>
    </lineage>
</organism>
<proteinExistence type="predicted"/>